<evidence type="ECO:0000313" key="3">
    <source>
        <dbReference type="Proteomes" id="UP001140091"/>
    </source>
</evidence>
<evidence type="ECO:0000313" key="2">
    <source>
        <dbReference type="EMBL" id="KAJ2935825.1"/>
    </source>
</evidence>
<sequence>MSFENGKIYKLINFKTGSAVTLKSMMGNIVGDKFEGGQNQLWEAQIAPTGFWCLKNVQHGLFLGIKKGEAAVDGVAIRGVSQPFDWTLKDGGSSPPSLKLSVPFAKQVLDLDNNGGWANGIKINLYSDNGANQQRWIIDSDITFEAPVKTGKIYKIIGSKSGTVVHLENDNKAAGYVFNAGQNQKWEASQDERTGYWFFKNPWSGLYMGIAGDTSAADCWTRIIGVPKPFAWDIVPERANGANGKSYR</sequence>
<name>A0A9W8MKZ8_9AGAR</name>
<dbReference type="InterPro" id="IPR035992">
    <property type="entry name" value="Ricin_B-like_lectins"/>
</dbReference>
<protein>
    <recommendedName>
        <fullName evidence="1">Ricin B lectin domain-containing protein</fullName>
    </recommendedName>
</protein>
<dbReference type="Proteomes" id="UP001140091">
    <property type="component" value="Unassembled WGS sequence"/>
</dbReference>
<dbReference type="Gene3D" id="2.80.10.50">
    <property type="match status" value="2"/>
</dbReference>
<evidence type="ECO:0000259" key="1">
    <source>
        <dbReference type="Pfam" id="PF14200"/>
    </source>
</evidence>
<dbReference type="EMBL" id="JANBPK010000311">
    <property type="protein sequence ID" value="KAJ2935825.1"/>
    <property type="molecule type" value="Genomic_DNA"/>
</dbReference>
<feature type="domain" description="Ricin B lectin" evidence="1">
    <location>
        <begin position="39"/>
        <end position="126"/>
    </location>
</feature>
<organism evidence="2 3">
    <name type="scientific">Candolleomyces eurysporus</name>
    <dbReference type="NCBI Taxonomy" id="2828524"/>
    <lineage>
        <taxon>Eukaryota</taxon>
        <taxon>Fungi</taxon>
        <taxon>Dikarya</taxon>
        <taxon>Basidiomycota</taxon>
        <taxon>Agaricomycotina</taxon>
        <taxon>Agaricomycetes</taxon>
        <taxon>Agaricomycetidae</taxon>
        <taxon>Agaricales</taxon>
        <taxon>Agaricineae</taxon>
        <taxon>Psathyrellaceae</taxon>
        <taxon>Candolleomyces</taxon>
    </lineage>
</organism>
<accession>A0A9W8MKZ8</accession>
<reference evidence="2" key="1">
    <citation type="submission" date="2022-06" db="EMBL/GenBank/DDBJ databases">
        <title>Genome Sequence of Candolleomyces eurysporus.</title>
        <authorList>
            <person name="Buettner E."/>
        </authorList>
    </citation>
    <scope>NUCLEOTIDE SEQUENCE</scope>
    <source>
        <strain evidence="2">VTCC 930004</strain>
    </source>
</reference>
<comment type="caution">
    <text evidence="2">The sequence shown here is derived from an EMBL/GenBank/DDBJ whole genome shotgun (WGS) entry which is preliminary data.</text>
</comment>
<dbReference type="OrthoDB" id="2131701at2759"/>
<proteinExistence type="predicted"/>
<dbReference type="Pfam" id="PF14200">
    <property type="entry name" value="RicinB_lectin_2"/>
    <property type="match status" value="2"/>
</dbReference>
<gene>
    <name evidence="2" type="ORF">H1R20_g1269</name>
</gene>
<feature type="non-terminal residue" evidence="2">
    <location>
        <position position="1"/>
    </location>
</feature>
<dbReference type="InterPro" id="IPR000772">
    <property type="entry name" value="Ricin_B_lectin"/>
</dbReference>
<dbReference type="CDD" id="cd23422">
    <property type="entry name" value="beta-trefoil_Ricin_MPL_CNL"/>
    <property type="match status" value="1"/>
</dbReference>
<feature type="domain" description="Ricin B lectin" evidence="1">
    <location>
        <begin position="133"/>
        <end position="216"/>
    </location>
</feature>
<dbReference type="PROSITE" id="PS50231">
    <property type="entry name" value="RICIN_B_LECTIN"/>
    <property type="match status" value="1"/>
</dbReference>
<dbReference type="AlphaFoldDB" id="A0A9W8MKZ8"/>
<dbReference type="SUPFAM" id="SSF50370">
    <property type="entry name" value="Ricin B-like lectins"/>
    <property type="match status" value="2"/>
</dbReference>
<keyword evidence="3" id="KW-1185">Reference proteome</keyword>